<dbReference type="InterPro" id="IPR007219">
    <property type="entry name" value="XnlR_reg_dom"/>
</dbReference>
<dbReference type="GO" id="GO:0005634">
    <property type="term" value="C:nucleus"/>
    <property type="evidence" value="ECO:0007669"/>
    <property type="project" value="TreeGrafter"/>
</dbReference>
<evidence type="ECO:0000256" key="1">
    <source>
        <dbReference type="ARBA" id="ARBA00022833"/>
    </source>
</evidence>
<dbReference type="Pfam" id="PF04082">
    <property type="entry name" value="Fungal_trans"/>
    <property type="match status" value="1"/>
</dbReference>
<dbReference type="eggNOG" id="ENOG502QRPQ">
    <property type="taxonomic scope" value="Eukaryota"/>
</dbReference>
<feature type="compositionally biased region" description="Low complexity" evidence="6">
    <location>
        <begin position="13"/>
        <end position="27"/>
    </location>
</feature>
<dbReference type="Proteomes" id="UP000009328">
    <property type="component" value="Unassembled WGS sequence"/>
</dbReference>
<comment type="caution">
    <text evidence="8">The sequence shown here is derived from an EMBL/GenBank/DDBJ whole genome shotgun (WGS) entry which is preliminary data.</text>
</comment>
<evidence type="ECO:0000256" key="3">
    <source>
        <dbReference type="ARBA" id="ARBA00023125"/>
    </source>
</evidence>
<keyword evidence="5" id="KW-0539">Nucleus</keyword>
<dbReference type="InterPro" id="IPR050675">
    <property type="entry name" value="OAF3"/>
</dbReference>
<dbReference type="PANTHER" id="PTHR31069:SF12">
    <property type="entry name" value="TRANSCRIPTION FACTOR DOMAIN-CONTAINING PROTEIN"/>
    <property type="match status" value="1"/>
</dbReference>
<dbReference type="GO" id="GO:0045944">
    <property type="term" value="P:positive regulation of transcription by RNA polymerase II"/>
    <property type="evidence" value="ECO:0007669"/>
    <property type="project" value="TreeGrafter"/>
</dbReference>
<keyword evidence="1" id="KW-0862">Zinc</keyword>
<evidence type="ECO:0000313" key="9">
    <source>
        <dbReference type="Proteomes" id="UP000009328"/>
    </source>
</evidence>
<dbReference type="GO" id="GO:0000978">
    <property type="term" value="F:RNA polymerase II cis-regulatory region sequence-specific DNA binding"/>
    <property type="evidence" value="ECO:0007669"/>
    <property type="project" value="TreeGrafter"/>
</dbReference>
<evidence type="ECO:0000256" key="2">
    <source>
        <dbReference type="ARBA" id="ARBA00023015"/>
    </source>
</evidence>
<evidence type="ECO:0000256" key="4">
    <source>
        <dbReference type="ARBA" id="ARBA00023163"/>
    </source>
</evidence>
<evidence type="ECO:0000256" key="5">
    <source>
        <dbReference type="ARBA" id="ARBA00023242"/>
    </source>
</evidence>
<feature type="domain" description="Xylanolytic transcriptional activator regulatory" evidence="7">
    <location>
        <begin position="391"/>
        <end position="467"/>
    </location>
</feature>
<proteinExistence type="predicted"/>
<dbReference type="FunCoup" id="K0KM23">
    <property type="interactions" value="1516"/>
</dbReference>
<protein>
    <submittedName>
        <fullName evidence="8">Thiamine repressible regulatory protein</fullName>
    </submittedName>
</protein>
<keyword evidence="9" id="KW-1185">Reference proteome</keyword>
<name>K0KM23_WICCF</name>
<feature type="compositionally biased region" description="Polar residues" evidence="6">
    <location>
        <begin position="44"/>
        <end position="57"/>
    </location>
</feature>
<dbReference type="SMART" id="SM00906">
    <property type="entry name" value="Fungal_trans"/>
    <property type="match status" value="1"/>
</dbReference>
<dbReference type="GO" id="GO:0006351">
    <property type="term" value="P:DNA-templated transcription"/>
    <property type="evidence" value="ECO:0007669"/>
    <property type="project" value="InterPro"/>
</dbReference>
<keyword evidence="2" id="KW-0805">Transcription regulation</keyword>
<evidence type="ECO:0000313" key="8">
    <source>
        <dbReference type="EMBL" id="CCH42419.1"/>
    </source>
</evidence>
<evidence type="ECO:0000256" key="6">
    <source>
        <dbReference type="SAM" id="MobiDB-lite"/>
    </source>
</evidence>
<keyword evidence="4" id="KW-0804">Transcription</keyword>
<dbReference type="InParanoid" id="K0KM23"/>
<accession>K0KM23</accession>
<dbReference type="HOGENOM" id="CLU_325768_0_0_1"/>
<dbReference type="GO" id="GO:0000981">
    <property type="term" value="F:DNA-binding transcription factor activity, RNA polymerase II-specific"/>
    <property type="evidence" value="ECO:0007669"/>
    <property type="project" value="TreeGrafter"/>
</dbReference>
<dbReference type="AlphaFoldDB" id="K0KM23"/>
<keyword evidence="3" id="KW-0238">DNA-binding</keyword>
<reference evidence="8 9" key="1">
    <citation type="journal article" date="2012" name="Eukaryot. Cell">
        <title>Draft genome sequence of Wickerhamomyces ciferrii NRRL Y-1031 F-60-10.</title>
        <authorList>
            <person name="Schneider J."/>
            <person name="Andrea H."/>
            <person name="Blom J."/>
            <person name="Jaenicke S."/>
            <person name="Ruckert C."/>
            <person name="Schorsch C."/>
            <person name="Szczepanowski R."/>
            <person name="Farwick M."/>
            <person name="Goesmann A."/>
            <person name="Puhler A."/>
            <person name="Schaffer S."/>
            <person name="Tauch A."/>
            <person name="Kohler T."/>
            <person name="Brinkrolf K."/>
        </authorList>
    </citation>
    <scope>NUCLEOTIDE SEQUENCE [LARGE SCALE GENOMIC DNA]</scope>
    <source>
        <strain evidence="9">ATCC 14091 / BCRC 22168 / CBS 111 / JCM 3599 / NBRC 0793 / NRRL Y-1031 F-60-10</strain>
    </source>
</reference>
<organism evidence="8 9">
    <name type="scientific">Wickerhamomyces ciferrii (strain ATCC 14091 / BCRC 22168 / CBS 111 / JCM 3599 / NBRC 0793 / NRRL Y-1031 F-60-10)</name>
    <name type="common">Yeast</name>
    <name type="synonym">Pichia ciferrii</name>
    <dbReference type="NCBI Taxonomy" id="1206466"/>
    <lineage>
        <taxon>Eukaryota</taxon>
        <taxon>Fungi</taxon>
        <taxon>Dikarya</taxon>
        <taxon>Ascomycota</taxon>
        <taxon>Saccharomycotina</taxon>
        <taxon>Saccharomycetes</taxon>
        <taxon>Phaffomycetales</taxon>
        <taxon>Wickerhamomycetaceae</taxon>
        <taxon>Wickerhamomyces</taxon>
    </lineage>
</organism>
<dbReference type="PANTHER" id="PTHR31069">
    <property type="entry name" value="OLEATE-ACTIVATED TRANSCRIPTION FACTOR 1-RELATED"/>
    <property type="match status" value="1"/>
</dbReference>
<dbReference type="STRING" id="1206466.K0KM23"/>
<sequence length="885" mass="100883">MNAASTPMAHINLPQTQPSPTPLSSHSNQLDKQQTGLAAGSSYIDPNNKSSRSSNTPEYPDVRNQYSFIDPNLKFSNSFSSNSNQSNQSFRLSEKINFTESNLRGGDSPIIPNSSGSVPNEVTEISFYDSNEPISIRAGRLIASAPLSLSSLIQRDPFLRVTLLKMRKERNNLAPISHLNFKPEELLKQLIVDDASNDAKSDLAFKTRLMENEGLDEVKGTTERKETQILHIPGSERDTLCKIQNLLPEEKLVWLLVDKFFRSTLAGFIPFVTEEKLRERLSYCINKDENDNTKYVIKVASRFDFSYLGMLLIIMRLTYLSTTPKSNNTSEEIYILSNPIGIQFINAAQMCLNQFKLLRRGSLAVLQCSLFMRLYHKYAPEDGDGSDGGDSQAFLGLLLQMGSSIGLNRDMKHSKLLQHELRLHNLWRMVWHEIVTLDLTQSLNMGNPFLVNSNCFDTDLPRLEDNVKNNTLMDHNIWKAVVESFKTNNEINELVRGILDDILNLKEPCVLEELLPKIQKLENYTVENIGTTSWIINLEINNVFDEINKTFKLKTCIELRTALYVIHYHIYLRSGRFSSLIKVFDICVELLPMSLLITTMNNGKTNYFDELFGFGAQLLLTPYILVSLQKICQILKSFWARCLDYKYNYPKQQPRSMIIQQIHEETQRKSKIVKDCFNSLSSTYYQSWRTSKSQNVIYNLLQNESNNLFDRTSDINKECESVADEVNHFKALPQRNELNEMSINELEALLSALKYSHYEVSLKNKLKNRKTTINPTTPGFNYPSNISENGVNTSSMNSTPASNSTSGIYTKDTDLSNIEIDRLWLQMISGNNIFNDGLGSLSGDQQAVTMLGNEQDNYNLMNFDKLIGDTSPYDMLGDIPFYKER</sequence>
<evidence type="ECO:0000259" key="7">
    <source>
        <dbReference type="SMART" id="SM00906"/>
    </source>
</evidence>
<feature type="region of interest" description="Disordered" evidence="6">
    <location>
        <begin position="1"/>
        <end position="64"/>
    </location>
</feature>
<dbReference type="EMBL" id="CAIF01000043">
    <property type="protein sequence ID" value="CCH42419.1"/>
    <property type="molecule type" value="Genomic_DNA"/>
</dbReference>
<gene>
    <name evidence="8" type="ORF">BN7_1964</name>
</gene>
<dbReference type="CDD" id="cd12148">
    <property type="entry name" value="fungal_TF_MHR"/>
    <property type="match status" value="1"/>
</dbReference>
<dbReference type="GO" id="GO:0008270">
    <property type="term" value="F:zinc ion binding"/>
    <property type="evidence" value="ECO:0007669"/>
    <property type="project" value="InterPro"/>
</dbReference>